<evidence type="ECO:0000313" key="2">
    <source>
        <dbReference type="EMBL" id="GHF92714.1"/>
    </source>
</evidence>
<organism evidence="2 3">
    <name type="scientific">Deinococcus piscis</name>
    <dbReference type="NCBI Taxonomy" id="394230"/>
    <lineage>
        <taxon>Bacteria</taxon>
        <taxon>Thermotogati</taxon>
        <taxon>Deinococcota</taxon>
        <taxon>Deinococci</taxon>
        <taxon>Deinococcales</taxon>
        <taxon>Deinococcaceae</taxon>
        <taxon>Deinococcus</taxon>
    </lineage>
</organism>
<dbReference type="Proteomes" id="UP000632154">
    <property type="component" value="Unassembled WGS sequence"/>
</dbReference>
<keyword evidence="3" id="KW-1185">Reference proteome</keyword>
<evidence type="ECO:0000313" key="3">
    <source>
        <dbReference type="Proteomes" id="UP000632154"/>
    </source>
</evidence>
<dbReference type="PANTHER" id="PTHR34310">
    <property type="entry name" value="DUF427 DOMAIN PROTEIN (AFU_ORTHOLOGUE AFUA_3G02220)"/>
    <property type="match status" value="1"/>
</dbReference>
<dbReference type="InterPro" id="IPR007361">
    <property type="entry name" value="DUF427"/>
</dbReference>
<accession>A0ABQ3JYU5</accession>
<gene>
    <name evidence="2" type="ORF">GCM10017783_00650</name>
</gene>
<comment type="caution">
    <text evidence="2">The sequence shown here is derived from an EMBL/GenBank/DDBJ whole genome shotgun (WGS) entry which is preliminary data.</text>
</comment>
<dbReference type="PANTHER" id="PTHR34310:SF5">
    <property type="entry name" value="DUF427 DOMAIN PROTEIN (AFU_ORTHOLOGUE AFUA_3G02220)"/>
    <property type="match status" value="1"/>
</dbReference>
<sequence length="123" mass="13767">MLYAGGAVLWNGCCRWPWVALTSTGALVWGMKALWQGAVLAESSDTVVVEGNHYFPAASLRREYFVPSQTRSTCPWKGEASYYTVRVGDQENRDAAWFYPEPKEAAAQIRGRVAFWKGVQVTE</sequence>
<dbReference type="EMBL" id="BNAL01000001">
    <property type="protein sequence ID" value="GHF92714.1"/>
    <property type="molecule type" value="Genomic_DNA"/>
</dbReference>
<dbReference type="Pfam" id="PF04248">
    <property type="entry name" value="NTP_transf_9"/>
    <property type="match status" value="1"/>
</dbReference>
<feature type="domain" description="DUF427" evidence="1">
    <location>
        <begin position="31"/>
        <end position="117"/>
    </location>
</feature>
<dbReference type="Gene3D" id="2.170.150.40">
    <property type="entry name" value="Domain of unknown function (DUF427)"/>
    <property type="match status" value="1"/>
</dbReference>
<dbReference type="InterPro" id="IPR038694">
    <property type="entry name" value="DUF427_sf"/>
</dbReference>
<proteinExistence type="predicted"/>
<evidence type="ECO:0000259" key="1">
    <source>
        <dbReference type="Pfam" id="PF04248"/>
    </source>
</evidence>
<reference evidence="3" key="1">
    <citation type="journal article" date="2019" name="Int. J. Syst. Evol. Microbiol.">
        <title>The Global Catalogue of Microorganisms (GCM) 10K type strain sequencing project: providing services to taxonomists for standard genome sequencing and annotation.</title>
        <authorList>
            <consortium name="The Broad Institute Genomics Platform"/>
            <consortium name="The Broad Institute Genome Sequencing Center for Infectious Disease"/>
            <person name="Wu L."/>
            <person name="Ma J."/>
        </authorList>
    </citation>
    <scope>NUCLEOTIDE SEQUENCE [LARGE SCALE GENOMIC DNA]</scope>
    <source>
        <strain evidence="3">CGMCC 1.18439</strain>
    </source>
</reference>
<name>A0ABQ3JYU5_9DEIO</name>
<protein>
    <recommendedName>
        <fullName evidence="1">DUF427 domain-containing protein</fullName>
    </recommendedName>
</protein>